<dbReference type="InterPro" id="IPR019004">
    <property type="entry name" value="YqeY/Aim41"/>
</dbReference>
<dbReference type="PANTHER" id="PTHR28055:SF1">
    <property type="entry name" value="ALTERED INHERITANCE OF MITOCHONDRIA PROTEIN 41, MITOCHONDRIAL"/>
    <property type="match status" value="1"/>
</dbReference>
<sequence length="126" mass="13263">MRSTLRDALSTALKARDRVAIAALRSALAAIDNAGAVPLPPSAPSGPGVAPDSVTSEHVAGTTAGAGSTEVDRRQLTAAEERTIVENEVRERREAAAEYQRGGRHEHADRLHAEAEVIQHHLSATS</sequence>
<dbReference type="InterPro" id="IPR042184">
    <property type="entry name" value="YqeY/Aim41_N"/>
</dbReference>
<dbReference type="Gene3D" id="1.10.1510.10">
    <property type="entry name" value="Uncharacterised protein YqeY/AIM41 PF09424, N-terminal domain"/>
    <property type="match status" value="1"/>
</dbReference>
<dbReference type="Pfam" id="PF09424">
    <property type="entry name" value="YqeY"/>
    <property type="match status" value="1"/>
</dbReference>
<reference evidence="2 3" key="2">
    <citation type="submission" date="2022-06" db="EMBL/GenBank/DDBJ databases">
        <title>Genomic Encyclopedia of Type Strains, Phase I: the one thousand microbial genomes (KMG-I) project.</title>
        <authorList>
            <person name="Kyrpides N."/>
        </authorList>
    </citation>
    <scope>NUCLEOTIDE SEQUENCE [LARGE SCALE GENOMIC DNA]</scope>
    <source>
        <strain evidence="2 3">DSM 43889</strain>
    </source>
</reference>
<proteinExistence type="predicted"/>
<name>A0ABT1JDB8_ACTCY</name>
<reference evidence="2 3" key="1">
    <citation type="submission" date="2013-07" db="EMBL/GenBank/DDBJ databases">
        <authorList>
            <consortium name="DOE Joint Genome Institute"/>
            <person name="Reeve W."/>
            <person name="Huntemann M."/>
            <person name="Han J."/>
            <person name="Chen A."/>
            <person name="Kyrpides N."/>
            <person name="Mavromatis K."/>
            <person name="Markowitz V."/>
            <person name="Palaniappan K."/>
            <person name="Ivanova N."/>
            <person name="Schaumberg A."/>
            <person name="Pati A."/>
            <person name="Liolios K."/>
            <person name="Nordberg H.P."/>
            <person name="Cantor M.N."/>
            <person name="Hua S.X."/>
            <person name="Woyke T."/>
        </authorList>
    </citation>
    <scope>NUCLEOTIDE SEQUENCE [LARGE SCALE GENOMIC DNA]</scope>
    <source>
        <strain evidence="2 3">DSM 43889</strain>
    </source>
</reference>
<organism evidence="2 3">
    <name type="scientific">Actinoalloteichus caeruleus DSM 43889</name>
    <dbReference type="NCBI Taxonomy" id="1120930"/>
    <lineage>
        <taxon>Bacteria</taxon>
        <taxon>Bacillati</taxon>
        <taxon>Actinomycetota</taxon>
        <taxon>Actinomycetes</taxon>
        <taxon>Pseudonocardiales</taxon>
        <taxon>Pseudonocardiaceae</taxon>
        <taxon>Actinoalloteichus</taxon>
        <taxon>Actinoalloteichus cyanogriseus</taxon>
    </lineage>
</organism>
<dbReference type="InterPro" id="IPR003789">
    <property type="entry name" value="Asn/Gln_tRNA_amidoTrase-B-like"/>
</dbReference>
<dbReference type="EMBL" id="AUBJ02000001">
    <property type="protein sequence ID" value="MCP2330274.1"/>
    <property type="molecule type" value="Genomic_DNA"/>
</dbReference>
<dbReference type="PANTHER" id="PTHR28055">
    <property type="entry name" value="ALTERED INHERITANCE OF MITOCHONDRIA PROTEIN 41, MITOCHONDRIAL"/>
    <property type="match status" value="1"/>
</dbReference>
<evidence type="ECO:0000313" key="3">
    <source>
        <dbReference type="Proteomes" id="UP000791080"/>
    </source>
</evidence>
<protein>
    <submittedName>
        <fullName evidence="2">Uncharacterized protein</fullName>
    </submittedName>
</protein>
<keyword evidence="3" id="KW-1185">Reference proteome</keyword>
<gene>
    <name evidence="2" type="ORF">G443_000544</name>
</gene>
<accession>A0ABT1JDB8</accession>
<comment type="caution">
    <text evidence="2">The sequence shown here is derived from an EMBL/GenBank/DDBJ whole genome shotgun (WGS) entry which is preliminary data.</text>
</comment>
<evidence type="ECO:0000313" key="2">
    <source>
        <dbReference type="EMBL" id="MCP2330274.1"/>
    </source>
</evidence>
<dbReference type="Proteomes" id="UP000791080">
    <property type="component" value="Unassembled WGS sequence"/>
</dbReference>
<feature type="compositionally biased region" description="Basic and acidic residues" evidence="1">
    <location>
        <begin position="70"/>
        <end position="85"/>
    </location>
</feature>
<feature type="region of interest" description="Disordered" evidence="1">
    <location>
        <begin position="35"/>
        <end position="85"/>
    </location>
</feature>
<dbReference type="SUPFAM" id="SSF89095">
    <property type="entry name" value="GatB/YqeY motif"/>
    <property type="match status" value="1"/>
</dbReference>
<evidence type="ECO:0000256" key="1">
    <source>
        <dbReference type="SAM" id="MobiDB-lite"/>
    </source>
</evidence>
<dbReference type="RefSeq" id="WP_026418168.1">
    <property type="nucleotide sequence ID" value="NZ_AUBJ02000001.1"/>
</dbReference>